<proteinExistence type="predicted"/>
<gene>
    <name evidence="2" type="ORF">GCM10009682_00150</name>
</gene>
<dbReference type="PANTHER" id="PTHR35585">
    <property type="entry name" value="HHE DOMAIN PROTEIN (AFU_ORTHOLOGUE AFUA_4G00730)"/>
    <property type="match status" value="1"/>
</dbReference>
<dbReference type="PANTHER" id="PTHR35585:SF1">
    <property type="entry name" value="HHE DOMAIN PROTEIN (AFU_ORTHOLOGUE AFUA_4G00730)"/>
    <property type="match status" value="1"/>
</dbReference>
<dbReference type="RefSeq" id="WP_344124915.1">
    <property type="nucleotide sequence ID" value="NZ_BAAALT010000001.1"/>
</dbReference>
<dbReference type="InterPro" id="IPR012312">
    <property type="entry name" value="Hemerythrin-like"/>
</dbReference>
<name>A0ABP4XGE8_9ACTN</name>
<protein>
    <submittedName>
        <fullName evidence="2">Hemerythrin domain-containing protein</fullName>
    </submittedName>
</protein>
<evidence type="ECO:0000259" key="1">
    <source>
        <dbReference type="Pfam" id="PF01814"/>
    </source>
</evidence>
<evidence type="ECO:0000313" key="2">
    <source>
        <dbReference type="EMBL" id="GAA1781851.1"/>
    </source>
</evidence>
<dbReference type="Proteomes" id="UP001500218">
    <property type="component" value="Unassembled WGS sequence"/>
</dbReference>
<evidence type="ECO:0000313" key="3">
    <source>
        <dbReference type="Proteomes" id="UP001500218"/>
    </source>
</evidence>
<reference evidence="3" key="1">
    <citation type="journal article" date="2019" name="Int. J. Syst. Evol. Microbiol.">
        <title>The Global Catalogue of Microorganisms (GCM) 10K type strain sequencing project: providing services to taxonomists for standard genome sequencing and annotation.</title>
        <authorList>
            <consortium name="The Broad Institute Genomics Platform"/>
            <consortium name="The Broad Institute Genome Sequencing Center for Infectious Disease"/>
            <person name="Wu L."/>
            <person name="Ma J."/>
        </authorList>
    </citation>
    <scope>NUCLEOTIDE SEQUENCE [LARGE SCALE GENOMIC DNA]</scope>
    <source>
        <strain evidence="3">JCM 13250</strain>
    </source>
</reference>
<dbReference type="Gene3D" id="1.20.120.520">
    <property type="entry name" value="nmb1532 protein domain like"/>
    <property type="match status" value="1"/>
</dbReference>
<feature type="domain" description="Hemerythrin-like" evidence="1">
    <location>
        <begin position="7"/>
        <end position="117"/>
    </location>
</feature>
<keyword evidence="3" id="KW-1185">Reference proteome</keyword>
<dbReference type="EMBL" id="BAAALT010000001">
    <property type="protein sequence ID" value="GAA1781851.1"/>
    <property type="molecule type" value="Genomic_DNA"/>
</dbReference>
<sequence length="187" mass="20160">MQATSQDIVDTLLAQHQQIKTLFAQVQSATGEPKEELFHELVALLAVHESVEESLVHPLAEDKLPDGGDVVPARLAEEQEAKEALAALYDLGVAHPEFDPRLAALRDAVTAHAEAEEAFEFIRLREVVDPDRLVTMASAMTAVAAMSPTRPHPGVPANPAANLLLGPPLAVFDRVRDAVRDATRGAR</sequence>
<organism evidence="2 3">
    <name type="scientific">Luedemannella flava</name>
    <dbReference type="NCBI Taxonomy" id="349316"/>
    <lineage>
        <taxon>Bacteria</taxon>
        <taxon>Bacillati</taxon>
        <taxon>Actinomycetota</taxon>
        <taxon>Actinomycetes</taxon>
        <taxon>Micromonosporales</taxon>
        <taxon>Micromonosporaceae</taxon>
        <taxon>Luedemannella</taxon>
    </lineage>
</organism>
<accession>A0ABP4XGE8</accession>
<dbReference type="Pfam" id="PF01814">
    <property type="entry name" value="Hemerythrin"/>
    <property type="match status" value="1"/>
</dbReference>
<comment type="caution">
    <text evidence="2">The sequence shown here is derived from an EMBL/GenBank/DDBJ whole genome shotgun (WGS) entry which is preliminary data.</text>
</comment>